<name>A0ABN7S955_THEXY</name>
<evidence type="ECO:0000313" key="3">
    <source>
        <dbReference type="Proteomes" id="UP000681526"/>
    </source>
</evidence>
<sequence length="25" mass="3050">MLAEEQAERERKREHSYKMKGQAED</sequence>
<keyword evidence="3" id="KW-1185">Reference proteome</keyword>
<evidence type="ECO:0000313" key="2">
    <source>
        <dbReference type="EMBL" id="CAG5092748.1"/>
    </source>
</evidence>
<dbReference type="EMBL" id="CAJRAY010000097">
    <property type="protein sequence ID" value="CAG5092748.1"/>
    <property type="molecule type" value="Genomic_DNA"/>
</dbReference>
<feature type="region of interest" description="Disordered" evidence="1">
    <location>
        <begin position="1"/>
        <end position="25"/>
    </location>
</feature>
<reference evidence="2 3" key="1">
    <citation type="submission" date="2021-04" db="EMBL/GenBank/DDBJ databases">
        <authorList>
            <person name="Rakotoarivonina H."/>
        </authorList>
    </citation>
    <scope>NUCLEOTIDE SEQUENCE [LARGE SCALE GENOMIC DNA]</scope>
    <source>
        <strain evidence="2 3">XE</strain>
    </source>
</reference>
<dbReference type="Proteomes" id="UP000681526">
    <property type="component" value="Unassembled WGS sequence"/>
</dbReference>
<evidence type="ECO:0000256" key="1">
    <source>
        <dbReference type="SAM" id="MobiDB-lite"/>
    </source>
</evidence>
<gene>
    <name evidence="2" type="primary">txxe 2744</name>
    <name evidence="2" type="ORF">TXXE_18660</name>
</gene>
<protein>
    <submittedName>
        <fullName evidence="2">Uncharacterized protein</fullName>
    </submittedName>
</protein>
<proteinExistence type="predicted"/>
<accession>A0ABN7S955</accession>
<organism evidence="2 3">
    <name type="scientific">Thermobacillus xylanilyticus</name>
    <dbReference type="NCBI Taxonomy" id="76633"/>
    <lineage>
        <taxon>Bacteria</taxon>
        <taxon>Bacillati</taxon>
        <taxon>Bacillota</taxon>
        <taxon>Bacilli</taxon>
        <taxon>Bacillales</taxon>
        <taxon>Paenibacillaceae</taxon>
        <taxon>Thermobacillus</taxon>
    </lineage>
</organism>
<comment type="caution">
    <text evidence="2">The sequence shown here is derived from an EMBL/GenBank/DDBJ whole genome shotgun (WGS) entry which is preliminary data.</text>
</comment>